<protein>
    <recommendedName>
        <fullName evidence="1">Reverse transcriptase/retrotransposon-derived protein RNase H-like domain-containing protein</fullName>
    </recommendedName>
</protein>
<evidence type="ECO:0000313" key="2">
    <source>
        <dbReference type="Ensembl" id="ENSELUP00000004969.3"/>
    </source>
</evidence>
<evidence type="ECO:0000259" key="1">
    <source>
        <dbReference type="Pfam" id="PF17919"/>
    </source>
</evidence>
<dbReference type="Ensembl" id="ENSELUT00000011450.3">
    <property type="protein sequence ID" value="ENSELUP00000004969.3"/>
    <property type="gene ID" value="ENSELUG00000006046.3"/>
</dbReference>
<dbReference type="Pfam" id="PF17919">
    <property type="entry name" value="RT_RNaseH_2"/>
    <property type="match status" value="1"/>
</dbReference>
<proteinExistence type="predicted"/>
<keyword evidence="3" id="KW-1185">Reference proteome</keyword>
<dbReference type="InParanoid" id="A0A3P8XMS4"/>
<dbReference type="InterPro" id="IPR043502">
    <property type="entry name" value="DNA/RNA_pol_sf"/>
</dbReference>
<organism evidence="2 3">
    <name type="scientific">Esox lucius</name>
    <name type="common">Northern pike</name>
    <dbReference type="NCBI Taxonomy" id="8010"/>
    <lineage>
        <taxon>Eukaryota</taxon>
        <taxon>Metazoa</taxon>
        <taxon>Chordata</taxon>
        <taxon>Craniata</taxon>
        <taxon>Vertebrata</taxon>
        <taxon>Euteleostomi</taxon>
        <taxon>Actinopterygii</taxon>
        <taxon>Neopterygii</taxon>
        <taxon>Teleostei</taxon>
        <taxon>Protacanthopterygii</taxon>
        <taxon>Esociformes</taxon>
        <taxon>Esocidae</taxon>
        <taxon>Esox</taxon>
    </lineage>
</organism>
<dbReference type="STRING" id="8010.ENSELUP00000004969"/>
<dbReference type="GeneTree" id="ENSGT00970000193798"/>
<dbReference type="PANTHER" id="PTHR33064:SF37">
    <property type="entry name" value="RIBONUCLEASE H"/>
    <property type="match status" value="1"/>
</dbReference>
<dbReference type="Bgee" id="ENSELUG00000006046">
    <property type="expression patterns" value="Expressed in bone element"/>
</dbReference>
<reference evidence="2" key="2">
    <citation type="submission" date="2020-02" db="EMBL/GenBank/DDBJ databases">
        <title>Esox lucius (northern pike) genome, fEsoLuc1, primary haplotype.</title>
        <authorList>
            <person name="Myers G."/>
            <person name="Karagic N."/>
            <person name="Meyer A."/>
            <person name="Pippel M."/>
            <person name="Reichard M."/>
            <person name="Winkler S."/>
            <person name="Tracey A."/>
            <person name="Sims Y."/>
            <person name="Howe K."/>
            <person name="Rhie A."/>
            <person name="Formenti G."/>
            <person name="Durbin R."/>
            <person name="Fedrigo O."/>
            <person name="Jarvis E.D."/>
        </authorList>
    </citation>
    <scope>NUCLEOTIDE SEQUENCE [LARGE SCALE GENOMIC DNA]</scope>
</reference>
<accession>A0A3P8XMS4</accession>
<sequence length="159" mass="17670">KTHWKARSGQLAQMMSKLIWSTEAQSTFTELKHALQQAPALGLPDYTKPFDLYAAEKAGFANAVLIQKHNRANRPVAWYSHWLDPVERRMPTCDQGLAAIAFALKTSSKFLLSLAPSKCRESGEDQSDTAKQTVQMLFTHRKKLGGVPTPGTHVSTLFS</sequence>
<evidence type="ECO:0000313" key="3">
    <source>
        <dbReference type="Proteomes" id="UP000265140"/>
    </source>
</evidence>
<reference evidence="2" key="3">
    <citation type="submission" date="2025-08" db="UniProtKB">
        <authorList>
            <consortium name="Ensembl"/>
        </authorList>
    </citation>
    <scope>IDENTIFICATION</scope>
</reference>
<dbReference type="InterPro" id="IPR041577">
    <property type="entry name" value="RT_RNaseH_2"/>
</dbReference>
<dbReference type="PANTHER" id="PTHR33064">
    <property type="entry name" value="POL PROTEIN"/>
    <property type="match status" value="1"/>
</dbReference>
<name>A0A3P8XMS4_ESOLU</name>
<dbReference type="SUPFAM" id="SSF56672">
    <property type="entry name" value="DNA/RNA polymerases"/>
    <property type="match status" value="1"/>
</dbReference>
<dbReference type="InterPro" id="IPR051320">
    <property type="entry name" value="Viral_Replic_Matur_Polypro"/>
</dbReference>
<dbReference type="AlphaFoldDB" id="A0A3P8XMS4"/>
<dbReference type="Proteomes" id="UP000265140">
    <property type="component" value="Chromosome 24"/>
</dbReference>
<reference evidence="2" key="4">
    <citation type="submission" date="2025-09" db="UniProtKB">
        <authorList>
            <consortium name="Ensembl"/>
        </authorList>
    </citation>
    <scope>IDENTIFICATION</scope>
</reference>
<dbReference type="Gene3D" id="3.10.20.370">
    <property type="match status" value="1"/>
</dbReference>
<feature type="domain" description="Reverse transcriptase/retrotransposon-derived protein RNase H-like" evidence="1">
    <location>
        <begin position="20"/>
        <end position="113"/>
    </location>
</feature>
<reference evidence="3" key="1">
    <citation type="journal article" date="2014" name="PLoS ONE">
        <title>The genome and linkage map of the northern pike (Esox lucius): conserved synteny revealed between the salmonid sister group and the Neoteleostei.</title>
        <authorList>
            <person name="Rondeau E.B."/>
            <person name="Minkley D.R."/>
            <person name="Leong J.S."/>
            <person name="Messmer A.M."/>
            <person name="Jantzen J.R."/>
            <person name="von Schalburg K.R."/>
            <person name="Lemon C."/>
            <person name="Bird N.H."/>
            <person name="Koop B.F."/>
        </authorList>
    </citation>
    <scope>NUCLEOTIDE SEQUENCE</scope>
</reference>